<feature type="domain" description="N-acetyltransferase" evidence="1">
    <location>
        <begin position="17"/>
        <end position="169"/>
    </location>
</feature>
<dbReference type="EMBL" id="AP018174">
    <property type="protein sequence ID" value="BAY17711.1"/>
    <property type="molecule type" value="Genomic_DNA"/>
</dbReference>
<dbReference type="Pfam" id="PF13302">
    <property type="entry name" value="Acetyltransf_3"/>
    <property type="match status" value="1"/>
</dbReference>
<evidence type="ECO:0000313" key="3">
    <source>
        <dbReference type="Proteomes" id="UP000218287"/>
    </source>
</evidence>
<dbReference type="PROSITE" id="PS51186">
    <property type="entry name" value="GNAT"/>
    <property type="match status" value="1"/>
</dbReference>
<reference evidence="2 3" key="1">
    <citation type="submission" date="2017-06" db="EMBL/GenBank/DDBJ databases">
        <title>Genome sequencing of cyanobaciteial culture collection at National Institute for Environmental Studies (NIES).</title>
        <authorList>
            <person name="Hirose Y."/>
            <person name="Shimura Y."/>
            <person name="Fujisawa T."/>
            <person name="Nakamura Y."/>
            <person name="Kawachi M."/>
        </authorList>
    </citation>
    <scope>NUCLEOTIDE SEQUENCE [LARGE SCALE GENOMIC DNA]</scope>
    <source>
        <strain evidence="2 3">NIES-21</strain>
    </source>
</reference>
<dbReference type="PANTHER" id="PTHR43792">
    <property type="entry name" value="GNAT FAMILY, PUTATIVE (AFU_ORTHOLOGUE AFUA_3G00765)-RELATED-RELATED"/>
    <property type="match status" value="1"/>
</dbReference>
<dbReference type="OrthoDB" id="509947at2"/>
<dbReference type="InterPro" id="IPR051531">
    <property type="entry name" value="N-acetyltransferase"/>
</dbReference>
<dbReference type="Gene3D" id="3.40.630.30">
    <property type="match status" value="1"/>
</dbReference>
<proteinExistence type="predicted"/>
<accession>A0A1Z4GJL7</accession>
<evidence type="ECO:0000313" key="2">
    <source>
        <dbReference type="EMBL" id="BAY17711.1"/>
    </source>
</evidence>
<dbReference type="PANTHER" id="PTHR43792:SF1">
    <property type="entry name" value="N-ACETYLTRANSFERASE DOMAIN-CONTAINING PROTEIN"/>
    <property type="match status" value="1"/>
</dbReference>
<dbReference type="InterPro" id="IPR016181">
    <property type="entry name" value="Acyl_CoA_acyltransferase"/>
</dbReference>
<keyword evidence="3" id="KW-1185">Reference proteome</keyword>
<protein>
    <submittedName>
        <fullName evidence="2">Putative acetyltransferase</fullName>
    </submittedName>
</protein>
<dbReference type="AlphaFoldDB" id="A0A1Z4GJL7"/>
<evidence type="ECO:0000259" key="1">
    <source>
        <dbReference type="PROSITE" id="PS51186"/>
    </source>
</evidence>
<dbReference type="Proteomes" id="UP000218287">
    <property type="component" value="Chromosome"/>
</dbReference>
<organism evidence="2 3">
    <name type="scientific">Anabaenopsis circularis NIES-21</name>
    <dbReference type="NCBI Taxonomy" id="1085406"/>
    <lineage>
        <taxon>Bacteria</taxon>
        <taxon>Bacillati</taxon>
        <taxon>Cyanobacteriota</taxon>
        <taxon>Cyanophyceae</taxon>
        <taxon>Nostocales</taxon>
        <taxon>Nodulariaceae</taxon>
        <taxon>Anabaenopsis</taxon>
    </lineage>
</organism>
<keyword evidence="2" id="KW-0808">Transferase</keyword>
<dbReference type="SUPFAM" id="SSF55729">
    <property type="entry name" value="Acyl-CoA N-acyltransferases (Nat)"/>
    <property type="match status" value="1"/>
</dbReference>
<gene>
    <name evidence="2" type="ORF">NIES21_35530</name>
</gene>
<dbReference type="InterPro" id="IPR000182">
    <property type="entry name" value="GNAT_dom"/>
</dbReference>
<name>A0A1Z4GJL7_9CYAN</name>
<sequence length="169" mass="19935">MQLIENFATNRLLAERLQFQHLNELNWMHQNQQVMATLGGVRSDEATRLFIFNNLHHWQRYGFGLWVFRDKVNHQFVGRAGLRHTDVEGKNEVELAYALMAKFWGQGLATEMGEKILQVGFEILKLREVVCFTLTTNKSSQRVMEKLGFKHERELIYANLPHLFYRLKV</sequence>
<dbReference type="GO" id="GO:0016747">
    <property type="term" value="F:acyltransferase activity, transferring groups other than amino-acyl groups"/>
    <property type="evidence" value="ECO:0007669"/>
    <property type="project" value="InterPro"/>
</dbReference>